<feature type="compositionally biased region" description="Low complexity" evidence="1">
    <location>
        <begin position="90"/>
        <end position="102"/>
    </location>
</feature>
<reference evidence="3" key="1">
    <citation type="submission" date="2019-04" db="EMBL/GenBank/DDBJ databases">
        <authorList>
            <person name="Alioto T."/>
            <person name="Alioto T."/>
        </authorList>
    </citation>
    <scope>NUCLEOTIDE SEQUENCE [LARGE SCALE GENOMIC DNA]</scope>
</reference>
<keyword evidence="2" id="KW-1133">Transmembrane helix</keyword>
<evidence type="ECO:0000313" key="4">
    <source>
        <dbReference type="Proteomes" id="UP000335636"/>
    </source>
</evidence>
<organism evidence="3 4">
    <name type="scientific">Marmota monax</name>
    <name type="common">Woodchuck</name>
    <dbReference type="NCBI Taxonomy" id="9995"/>
    <lineage>
        <taxon>Eukaryota</taxon>
        <taxon>Metazoa</taxon>
        <taxon>Chordata</taxon>
        <taxon>Craniata</taxon>
        <taxon>Vertebrata</taxon>
        <taxon>Euteleostomi</taxon>
        <taxon>Mammalia</taxon>
        <taxon>Eutheria</taxon>
        <taxon>Euarchontoglires</taxon>
        <taxon>Glires</taxon>
        <taxon>Rodentia</taxon>
        <taxon>Sciuromorpha</taxon>
        <taxon>Sciuridae</taxon>
        <taxon>Xerinae</taxon>
        <taxon>Marmotini</taxon>
        <taxon>Marmota</taxon>
    </lineage>
</organism>
<dbReference type="AlphaFoldDB" id="A0A5E4C4N5"/>
<evidence type="ECO:0000313" key="3">
    <source>
        <dbReference type="EMBL" id="VTJ76606.1"/>
    </source>
</evidence>
<gene>
    <name evidence="3" type="ORF">MONAX_5E033509</name>
</gene>
<dbReference type="Proteomes" id="UP000335636">
    <property type="component" value="Unassembled WGS sequence"/>
</dbReference>
<dbReference type="EMBL" id="CABDUW010000908">
    <property type="protein sequence ID" value="VTJ76606.1"/>
    <property type="molecule type" value="Genomic_DNA"/>
</dbReference>
<accession>A0A5E4C4N5</accession>
<keyword evidence="4" id="KW-1185">Reference proteome</keyword>
<name>A0A5E4C4N5_MARMO</name>
<keyword evidence="2" id="KW-0472">Membrane</keyword>
<feature type="transmembrane region" description="Helical" evidence="2">
    <location>
        <begin position="40"/>
        <end position="63"/>
    </location>
</feature>
<sequence>MGICCKSQRQVVPENLGSSVKTPPHHLSRVNGWSPPLHSFQVVCWAIFLVMCVTTFGIFIPFLPLDWKLAAYAAACRQGDEQAPSPSRPAHGSAPAQARPAALAPCHHGQGAPCAAHPQAWQATTGLRWQGTLSGQQGQQEGTSGPRGSTMHLGQVSLRSCRVPCLIASSGLARERRRVWNVGREEARQDLGMQPGQDPAPLHWVCSASGCPFQKLPLWGPCFQDRVCAVGLFPALRPPWGLRLAPPCAWGSVAQGCCHPAERGSLSTACGSSCGSPHSASGAPPPRRRGF</sequence>
<evidence type="ECO:0000256" key="2">
    <source>
        <dbReference type="SAM" id="Phobius"/>
    </source>
</evidence>
<comment type="caution">
    <text evidence="3">The sequence shown here is derived from an EMBL/GenBank/DDBJ whole genome shotgun (WGS) entry which is preliminary data.</text>
</comment>
<feature type="region of interest" description="Disordered" evidence="1">
    <location>
        <begin position="80"/>
        <end position="102"/>
    </location>
</feature>
<feature type="compositionally biased region" description="Low complexity" evidence="1">
    <location>
        <begin position="272"/>
        <end position="282"/>
    </location>
</feature>
<feature type="region of interest" description="Disordered" evidence="1">
    <location>
        <begin position="272"/>
        <end position="291"/>
    </location>
</feature>
<protein>
    <submittedName>
        <fullName evidence="3">Uncharacterized protein</fullName>
    </submittedName>
</protein>
<proteinExistence type="predicted"/>
<keyword evidence="2" id="KW-0812">Transmembrane</keyword>
<evidence type="ECO:0000256" key="1">
    <source>
        <dbReference type="SAM" id="MobiDB-lite"/>
    </source>
</evidence>